<dbReference type="Proteomes" id="UP000295741">
    <property type="component" value="Unassembled WGS sequence"/>
</dbReference>
<proteinExistence type="predicted"/>
<dbReference type="PANTHER" id="PTHR43031">
    <property type="entry name" value="FAD-DEPENDENT OXIDOREDUCTASE"/>
    <property type="match status" value="1"/>
</dbReference>
<dbReference type="InterPro" id="IPR036873">
    <property type="entry name" value="Rhodanese-like_dom_sf"/>
</dbReference>
<accession>A0A4V3C563</accession>
<keyword evidence="2" id="KW-0808">Transferase</keyword>
<dbReference type="SUPFAM" id="SSF52821">
    <property type="entry name" value="Rhodanese/Cell cycle control phosphatase"/>
    <property type="match status" value="1"/>
</dbReference>
<dbReference type="InterPro" id="IPR001763">
    <property type="entry name" value="Rhodanese-like_dom"/>
</dbReference>
<dbReference type="EMBL" id="SNWP01000010">
    <property type="protein sequence ID" value="TDO28648.1"/>
    <property type="molecule type" value="Genomic_DNA"/>
</dbReference>
<dbReference type="OrthoDB" id="9808735at2"/>
<evidence type="ECO:0000313" key="3">
    <source>
        <dbReference type="Proteomes" id="UP000295741"/>
    </source>
</evidence>
<feature type="domain" description="Rhodanese" evidence="1">
    <location>
        <begin position="14"/>
        <end position="97"/>
    </location>
</feature>
<dbReference type="CDD" id="cd00158">
    <property type="entry name" value="RHOD"/>
    <property type="match status" value="1"/>
</dbReference>
<protein>
    <submittedName>
        <fullName evidence="2">Rhodanese-related sulfurtransferase</fullName>
    </submittedName>
</protein>
<evidence type="ECO:0000259" key="1">
    <source>
        <dbReference type="PROSITE" id="PS50206"/>
    </source>
</evidence>
<organism evidence="2 3">
    <name type="scientific">Sediminibacterium goheungense</name>
    <dbReference type="NCBI Taxonomy" id="1086393"/>
    <lineage>
        <taxon>Bacteria</taxon>
        <taxon>Pseudomonadati</taxon>
        <taxon>Bacteroidota</taxon>
        <taxon>Chitinophagia</taxon>
        <taxon>Chitinophagales</taxon>
        <taxon>Chitinophagaceae</taxon>
        <taxon>Sediminibacterium</taxon>
    </lineage>
</organism>
<dbReference type="SMART" id="SM00450">
    <property type="entry name" value="RHOD"/>
    <property type="match status" value="1"/>
</dbReference>
<name>A0A4V3C563_9BACT</name>
<dbReference type="PANTHER" id="PTHR43031:SF1">
    <property type="entry name" value="PYRIDINE NUCLEOTIDE-DISULPHIDE OXIDOREDUCTASE"/>
    <property type="match status" value="1"/>
</dbReference>
<evidence type="ECO:0000313" key="2">
    <source>
        <dbReference type="EMBL" id="TDO28648.1"/>
    </source>
</evidence>
<dbReference type="AlphaFoldDB" id="A0A4V3C563"/>
<comment type="caution">
    <text evidence="2">The sequence shown here is derived from an EMBL/GenBank/DDBJ whole genome shotgun (WGS) entry which is preliminary data.</text>
</comment>
<dbReference type="InterPro" id="IPR050229">
    <property type="entry name" value="GlpE_sulfurtransferase"/>
</dbReference>
<keyword evidence="3" id="KW-1185">Reference proteome</keyword>
<reference evidence="2 3" key="1">
    <citation type="submission" date="2019-03" db="EMBL/GenBank/DDBJ databases">
        <title>Genomic Encyclopedia of Archaeal and Bacterial Type Strains, Phase II (KMG-II): from individual species to whole genera.</title>
        <authorList>
            <person name="Goeker M."/>
        </authorList>
    </citation>
    <scope>NUCLEOTIDE SEQUENCE [LARGE SCALE GENOMIC DNA]</scope>
    <source>
        <strain evidence="2 3">DSM 28323</strain>
    </source>
</reference>
<gene>
    <name evidence="2" type="ORF">BC659_0726</name>
</gene>
<dbReference type="GO" id="GO:0016740">
    <property type="term" value="F:transferase activity"/>
    <property type="evidence" value="ECO:0007669"/>
    <property type="project" value="UniProtKB-KW"/>
</dbReference>
<dbReference type="Pfam" id="PF00581">
    <property type="entry name" value="Rhodanese"/>
    <property type="match status" value="1"/>
</dbReference>
<dbReference type="Gene3D" id="3.40.250.10">
    <property type="entry name" value="Rhodanese-like domain"/>
    <property type="match status" value="1"/>
</dbReference>
<dbReference type="PROSITE" id="PS50206">
    <property type="entry name" value="RHODANESE_3"/>
    <property type="match status" value="1"/>
</dbReference>
<sequence length="97" mass="11125">MTHILPQELKSLLEKEEVCLLDVREPDEHEAYNIGGMLIPLSDIILSHQKIPFNKPVVVYCRKGIRSQIAIQKLEEKFGFTNLINLSGGMEAWKKHL</sequence>